<name>A0ABN8F612_9BACT</name>
<reference evidence="2" key="1">
    <citation type="submission" date="2021-12" db="EMBL/GenBank/DDBJ databases">
        <authorList>
            <person name="Rodrigo-Torres L."/>
            <person name="Arahal R. D."/>
            <person name="Lucena T."/>
        </authorList>
    </citation>
    <scope>NUCLEOTIDE SEQUENCE</scope>
    <source>
        <strain evidence="2">CECT 8419</strain>
    </source>
</reference>
<gene>
    <name evidence="2" type="ORF">LEM8419_03276</name>
</gene>
<evidence type="ECO:0000313" key="2">
    <source>
        <dbReference type="EMBL" id="CAH1002369.1"/>
    </source>
</evidence>
<organism evidence="2 3">
    <name type="scientific">Neolewinella maritima</name>
    <dbReference type="NCBI Taxonomy" id="1383882"/>
    <lineage>
        <taxon>Bacteria</taxon>
        <taxon>Pseudomonadati</taxon>
        <taxon>Bacteroidota</taxon>
        <taxon>Saprospiria</taxon>
        <taxon>Saprospirales</taxon>
        <taxon>Lewinellaceae</taxon>
        <taxon>Neolewinella</taxon>
    </lineage>
</organism>
<dbReference type="EMBL" id="CAKLPZ010000005">
    <property type="protein sequence ID" value="CAH1002369.1"/>
    <property type="molecule type" value="Genomic_DNA"/>
</dbReference>
<evidence type="ECO:0000313" key="3">
    <source>
        <dbReference type="Proteomes" id="UP000837803"/>
    </source>
</evidence>
<feature type="transmembrane region" description="Helical" evidence="1">
    <location>
        <begin position="12"/>
        <end position="34"/>
    </location>
</feature>
<sequence>MKRSAEVGGDLARILFMVFLTLVFLSLFFIPTIAKFL</sequence>
<comment type="caution">
    <text evidence="2">The sequence shown here is derived from an EMBL/GenBank/DDBJ whole genome shotgun (WGS) entry which is preliminary data.</text>
</comment>
<keyword evidence="3" id="KW-1185">Reference proteome</keyword>
<accession>A0ABN8F612</accession>
<keyword evidence="1" id="KW-1133">Transmembrane helix</keyword>
<keyword evidence="1" id="KW-0812">Transmembrane</keyword>
<keyword evidence="1" id="KW-0472">Membrane</keyword>
<evidence type="ECO:0000256" key="1">
    <source>
        <dbReference type="SAM" id="Phobius"/>
    </source>
</evidence>
<proteinExistence type="predicted"/>
<protein>
    <submittedName>
        <fullName evidence="2">Uncharacterized protein</fullName>
    </submittedName>
</protein>
<dbReference type="Proteomes" id="UP000837803">
    <property type="component" value="Unassembled WGS sequence"/>
</dbReference>